<proteinExistence type="predicted"/>
<dbReference type="Proteomes" id="UP000597989">
    <property type="component" value="Unassembled WGS sequence"/>
</dbReference>
<name>A0A917K654_9PSEU</name>
<organism evidence="2 3">
    <name type="scientific">Saccharopolyspora thermophila</name>
    <dbReference type="NCBI Taxonomy" id="89367"/>
    <lineage>
        <taxon>Bacteria</taxon>
        <taxon>Bacillati</taxon>
        <taxon>Actinomycetota</taxon>
        <taxon>Actinomycetes</taxon>
        <taxon>Pseudonocardiales</taxon>
        <taxon>Pseudonocardiaceae</taxon>
        <taxon>Saccharopolyspora</taxon>
    </lineage>
</organism>
<comment type="caution">
    <text evidence="2">The sequence shown here is derived from an EMBL/GenBank/DDBJ whole genome shotgun (WGS) entry which is preliminary data.</text>
</comment>
<evidence type="ECO:0000313" key="2">
    <source>
        <dbReference type="EMBL" id="GGJ01452.1"/>
    </source>
</evidence>
<reference evidence="1 4" key="2">
    <citation type="journal article" date="2019" name="Int. J. Syst. Evol. Microbiol.">
        <title>The Global Catalogue of Microorganisms (GCM) 10K type strain sequencing project: providing services to taxonomists for standard genome sequencing and annotation.</title>
        <authorList>
            <consortium name="The Broad Institute Genomics Platform"/>
            <consortium name="The Broad Institute Genome Sequencing Center for Infectious Disease"/>
            <person name="Wu L."/>
            <person name="Ma J."/>
        </authorList>
    </citation>
    <scope>NUCLEOTIDE SEQUENCE [LARGE SCALE GENOMIC DNA]</scope>
    <source>
        <strain evidence="1 4">JCM 10664</strain>
    </source>
</reference>
<reference evidence="1" key="4">
    <citation type="submission" date="2023-12" db="EMBL/GenBank/DDBJ databases">
        <authorList>
            <person name="Sun Q."/>
            <person name="Inoue M."/>
        </authorList>
    </citation>
    <scope>NUCLEOTIDE SEQUENCE</scope>
    <source>
        <strain evidence="1">JCM 10664</strain>
    </source>
</reference>
<evidence type="ECO:0000313" key="4">
    <source>
        <dbReference type="Proteomes" id="UP001500220"/>
    </source>
</evidence>
<accession>A0A917K654</accession>
<dbReference type="Proteomes" id="UP001500220">
    <property type="component" value="Unassembled WGS sequence"/>
</dbReference>
<protein>
    <submittedName>
        <fullName evidence="2">Uncharacterized protein</fullName>
    </submittedName>
</protein>
<dbReference type="EMBL" id="BAAAHC010000003">
    <property type="protein sequence ID" value="GAA0509432.1"/>
    <property type="molecule type" value="Genomic_DNA"/>
</dbReference>
<sequence length="76" mass="8502">MHDVSSGSWARVTMHREAAFTVHQLGPRHLWSEVDDAYRGWISAGRPTPDQYGLTTTADGAHRVWLDEPSNVITSL</sequence>
<reference evidence="2 3" key="1">
    <citation type="journal article" date="2014" name="Int. J. Syst. Evol. Microbiol.">
        <title>Complete genome sequence of Corynebacterium casei LMG S-19264T (=DSM 44701T), isolated from a smear-ripened cheese.</title>
        <authorList>
            <consortium name="US DOE Joint Genome Institute (JGI-PGF)"/>
            <person name="Walter F."/>
            <person name="Albersmeier A."/>
            <person name="Kalinowski J."/>
            <person name="Ruckert C."/>
        </authorList>
    </citation>
    <scope>NUCLEOTIDE SEQUENCE [LARGE SCALE GENOMIC DNA]</scope>
    <source>
        <strain evidence="2 3">CGMCC 4.7206</strain>
    </source>
</reference>
<reference evidence="2" key="3">
    <citation type="submission" date="2020-09" db="EMBL/GenBank/DDBJ databases">
        <authorList>
            <person name="Sun Q."/>
            <person name="Zhou Y."/>
        </authorList>
    </citation>
    <scope>NUCLEOTIDE SEQUENCE</scope>
    <source>
        <strain evidence="2">CGMCC 4.7206</strain>
    </source>
</reference>
<dbReference type="EMBL" id="BMMT01000018">
    <property type="protein sequence ID" value="GGJ01452.1"/>
    <property type="molecule type" value="Genomic_DNA"/>
</dbReference>
<evidence type="ECO:0000313" key="3">
    <source>
        <dbReference type="Proteomes" id="UP000597989"/>
    </source>
</evidence>
<gene>
    <name evidence="1" type="ORF">GCM10009545_09410</name>
    <name evidence="2" type="ORF">GCM10011581_43310</name>
</gene>
<dbReference type="RefSeq" id="WP_188990577.1">
    <property type="nucleotide sequence ID" value="NZ_BAAAHC010000003.1"/>
</dbReference>
<dbReference type="AlphaFoldDB" id="A0A917K654"/>
<evidence type="ECO:0000313" key="1">
    <source>
        <dbReference type="EMBL" id="GAA0509432.1"/>
    </source>
</evidence>
<keyword evidence="4" id="KW-1185">Reference proteome</keyword>